<feature type="compositionally biased region" description="Acidic residues" evidence="4">
    <location>
        <begin position="485"/>
        <end position="498"/>
    </location>
</feature>
<feature type="transmembrane region" description="Helical" evidence="5">
    <location>
        <begin position="170"/>
        <end position="192"/>
    </location>
</feature>
<evidence type="ECO:0000313" key="7">
    <source>
        <dbReference type="EMBL" id="NBI33782.1"/>
    </source>
</evidence>
<organism evidence="7">
    <name type="scientific">Muribaculaceae bacterium Z82</name>
    <dbReference type="NCBI Taxonomy" id="2304548"/>
    <lineage>
        <taxon>Bacteria</taxon>
        <taxon>Pseudomonadati</taxon>
        <taxon>Bacteroidota</taxon>
        <taxon>Bacteroidia</taxon>
        <taxon>Bacteroidales</taxon>
        <taxon>Muribaculaceae</taxon>
    </lineage>
</organism>
<feature type="transmembrane region" description="Helical" evidence="5">
    <location>
        <begin position="321"/>
        <end position="341"/>
    </location>
</feature>
<dbReference type="Gene3D" id="1.10.10.10">
    <property type="entry name" value="Winged helix-like DNA-binding domain superfamily/Winged helix DNA-binding domain"/>
    <property type="match status" value="1"/>
</dbReference>
<protein>
    <recommendedName>
        <fullName evidence="6">HTH luxR-type domain-containing protein</fullName>
    </recommendedName>
</protein>
<dbReference type="GO" id="GO:0003677">
    <property type="term" value="F:DNA binding"/>
    <property type="evidence" value="ECO:0007669"/>
    <property type="project" value="UniProtKB-KW"/>
</dbReference>
<feature type="transmembrane region" description="Helical" evidence="5">
    <location>
        <begin position="409"/>
        <end position="430"/>
    </location>
</feature>
<feature type="transmembrane region" description="Helical" evidence="5">
    <location>
        <begin position="288"/>
        <end position="309"/>
    </location>
</feature>
<dbReference type="AlphaFoldDB" id="A0A7C9JIG5"/>
<feature type="transmembrane region" description="Helical" evidence="5">
    <location>
        <begin position="114"/>
        <end position="135"/>
    </location>
</feature>
<keyword evidence="2" id="KW-0238">DNA-binding</keyword>
<feature type="transmembrane region" description="Helical" evidence="5">
    <location>
        <begin position="353"/>
        <end position="370"/>
    </location>
</feature>
<accession>A0A7C9JIG5</accession>
<comment type="caution">
    <text evidence="7">The sequence shown here is derived from an EMBL/GenBank/DDBJ whole genome shotgun (WGS) entry which is preliminary data.</text>
</comment>
<feature type="transmembrane region" description="Helical" evidence="5">
    <location>
        <begin position="75"/>
        <end position="94"/>
    </location>
</feature>
<dbReference type="PANTHER" id="PTHR44688:SF16">
    <property type="entry name" value="DNA-BINDING TRANSCRIPTIONAL ACTIVATOR DEVR_DOSR"/>
    <property type="match status" value="1"/>
</dbReference>
<keyword evidence="5" id="KW-1133">Transmembrane helix</keyword>
<feature type="transmembrane region" description="Helical" evidence="5">
    <location>
        <begin position="442"/>
        <end position="460"/>
    </location>
</feature>
<feature type="transmembrane region" description="Helical" evidence="5">
    <location>
        <begin position="147"/>
        <end position="164"/>
    </location>
</feature>
<dbReference type="EMBL" id="QWKH01000006">
    <property type="protein sequence ID" value="NBI33782.1"/>
    <property type="molecule type" value="Genomic_DNA"/>
</dbReference>
<feature type="region of interest" description="Disordered" evidence="4">
    <location>
        <begin position="481"/>
        <end position="523"/>
    </location>
</feature>
<dbReference type="Pfam" id="PF00196">
    <property type="entry name" value="GerE"/>
    <property type="match status" value="1"/>
</dbReference>
<evidence type="ECO:0000256" key="5">
    <source>
        <dbReference type="SAM" id="Phobius"/>
    </source>
</evidence>
<evidence type="ECO:0000256" key="2">
    <source>
        <dbReference type="ARBA" id="ARBA00023125"/>
    </source>
</evidence>
<reference evidence="7" key="1">
    <citation type="submission" date="2018-08" db="EMBL/GenBank/DDBJ databases">
        <title>Murine metabolic-syndrome-specific gut microbial biobank.</title>
        <authorList>
            <person name="Liu C."/>
        </authorList>
    </citation>
    <scope>NUCLEOTIDE SEQUENCE [LARGE SCALE GENOMIC DNA]</scope>
    <source>
        <strain evidence="7">Z82</strain>
    </source>
</reference>
<evidence type="ECO:0000256" key="1">
    <source>
        <dbReference type="ARBA" id="ARBA00023015"/>
    </source>
</evidence>
<dbReference type="SMART" id="SM00421">
    <property type="entry name" value="HTH_LUXR"/>
    <property type="match status" value="1"/>
</dbReference>
<feature type="transmembrane region" description="Helical" evidence="5">
    <location>
        <begin position="204"/>
        <end position="222"/>
    </location>
</feature>
<proteinExistence type="predicted"/>
<dbReference type="PANTHER" id="PTHR44688">
    <property type="entry name" value="DNA-BINDING TRANSCRIPTIONAL ACTIVATOR DEVR_DOSR"/>
    <property type="match status" value="1"/>
</dbReference>
<feature type="domain" description="HTH luxR-type" evidence="6">
    <location>
        <begin position="567"/>
        <end position="632"/>
    </location>
</feature>
<dbReference type="SUPFAM" id="SSF46894">
    <property type="entry name" value="C-terminal effector domain of the bipartite response regulators"/>
    <property type="match status" value="1"/>
</dbReference>
<dbReference type="GO" id="GO:0006355">
    <property type="term" value="P:regulation of DNA-templated transcription"/>
    <property type="evidence" value="ECO:0007669"/>
    <property type="project" value="InterPro"/>
</dbReference>
<feature type="region of interest" description="Disordered" evidence="4">
    <location>
        <begin position="1"/>
        <end position="50"/>
    </location>
</feature>
<dbReference type="InterPro" id="IPR000792">
    <property type="entry name" value="Tscrpt_reg_LuxR_C"/>
</dbReference>
<keyword evidence="3" id="KW-0804">Transcription</keyword>
<feature type="transmembrane region" description="Helical" evidence="5">
    <location>
        <begin position="376"/>
        <end position="397"/>
    </location>
</feature>
<keyword evidence="1" id="KW-0805">Transcription regulation</keyword>
<dbReference type="PROSITE" id="PS50043">
    <property type="entry name" value="HTH_LUXR_2"/>
    <property type="match status" value="1"/>
</dbReference>
<dbReference type="InterPro" id="IPR016032">
    <property type="entry name" value="Sig_transdc_resp-reg_C-effctor"/>
</dbReference>
<sequence length="632" mass="66790">MNSGENRTRKRRPGGGGLAGALSDVRSGASAAGGVRRARRNHAESADSGGAVASRLRARVGGLARSMRPTSSWGSALKTLCGAGMLWAWQYATFLSTALFLPGQSIRGRSELETGFYLLQAAAMVFAVCLVVAHYRRPIRLSTGHTFLAAGGLTLSTLGLFVALRIHSLVLVAVSSVFAGVCTVVMVGAWGARFSLGSKSSGQLVVVSFLLACAIYLSMAMIPNEVAVGVLLALPLGSWVCWMSDATARHSLSSNVFGRADESAAHADRGAPSSPEELTAGTWRLRAIPWRAVSVLVAASFVGALVASLLTTMTRGSAGDIFHNGAWVVAIVCVLTSLAMLREHNALSVRSMYHIMVTLTVFGLLVLLVFGRLGFVVGGAFAQGCSLFLQIMIYVIMTRSTQRFDMAPLFSFSVGQAVVAGVVLAGSLAGRAVYELARQESLMLPLTCGFGILVLFYMVTSHVGRSEELFLSRTKMGAGARAEAAEDDADLDEEEDGASCEPARTPVPGPGSETLSCGEASAFPPAAPSPASASAVVAPFPASSPSTAPAFEEPGDPEALERDRLDRFAQTYGLTTREAEVFAYLAHGRSRPYIADALFVTTGTVKTHTTHIYRKLEVGSKQELIDLYESFR</sequence>
<evidence type="ECO:0000256" key="4">
    <source>
        <dbReference type="SAM" id="MobiDB-lite"/>
    </source>
</evidence>
<keyword evidence="5" id="KW-0812">Transmembrane</keyword>
<dbReference type="InterPro" id="IPR036388">
    <property type="entry name" value="WH-like_DNA-bd_sf"/>
</dbReference>
<feature type="compositionally biased region" description="Low complexity" evidence="4">
    <location>
        <begin position="20"/>
        <end position="35"/>
    </location>
</feature>
<dbReference type="PRINTS" id="PR00038">
    <property type="entry name" value="HTHLUXR"/>
</dbReference>
<keyword evidence="5" id="KW-0472">Membrane</keyword>
<name>A0A7C9JIG5_9BACT</name>
<gene>
    <name evidence="7" type="ORF">D1639_01775</name>
</gene>
<evidence type="ECO:0000259" key="6">
    <source>
        <dbReference type="PROSITE" id="PS50043"/>
    </source>
</evidence>
<evidence type="ECO:0000256" key="3">
    <source>
        <dbReference type="ARBA" id="ARBA00023163"/>
    </source>
</evidence>